<keyword evidence="6 8" id="KW-1133">Transmembrane helix</keyword>
<feature type="domain" description="Major facilitator superfamily (MFS) profile" evidence="9">
    <location>
        <begin position="15"/>
        <end position="399"/>
    </location>
</feature>
<evidence type="ECO:0000259" key="9">
    <source>
        <dbReference type="PROSITE" id="PS50850"/>
    </source>
</evidence>
<evidence type="ECO:0000256" key="6">
    <source>
        <dbReference type="ARBA" id="ARBA00022989"/>
    </source>
</evidence>
<dbReference type="GO" id="GO:1990961">
    <property type="term" value="P:xenobiotic detoxification by transmembrane export across the plasma membrane"/>
    <property type="evidence" value="ECO:0007669"/>
    <property type="project" value="InterPro"/>
</dbReference>
<dbReference type="NCBIfam" id="TIGR00710">
    <property type="entry name" value="efflux_Bcr_CflA"/>
    <property type="match status" value="1"/>
</dbReference>
<comment type="similarity">
    <text evidence="2">Belongs to the major facilitator superfamily. Bcr/CmlA family.</text>
</comment>
<dbReference type="CDD" id="cd17320">
    <property type="entry name" value="MFS_MdfA_MDR_like"/>
    <property type="match status" value="1"/>
</dbReference>
<evidence type="ECO:0000313" key="10">
    <source>
        <dbReference type="EMBL" id="TKX28860.1"/>
    </source>
</evidence>
<dbReference type="RefSeq" id="WP_137621244.1">
    <property type="nucleotide sequence ID" value="NZ_NXLZ01000016.1"/>
</dbReference>
<dbReference type="PANTHER" id="PTHR23502:SF132">
    <property type="entry name" value="POLYAMINE TRANSPORTER 2-RELATED"/>
    <property type="match status" value="1"/>
</dbReference>
<evidence type="ECO:0000256" key="5">
    <source>
        <dbReference type="ARBA" id="ARBA00022692"/>
    </source>
</evidence>
<organism evidence="10 11">
    <name type="scientific">Campylobacter estrildidarum</name>
    <dbReference type="NCBI Taxonomy" id="2510189"/>
    <lineage>
        <taxon>Bacteria</taxon>
        <taxon>Pseudomonadati</taxon>
        <taxon>Campylobacterota</taxon>
        <taxon>Epsilonproteobacteria</taxon>
        <taxon>Campylobacterales</taxon>
        <taxon>Campylobacteraceae</taxon>
        <taxon>Campylobacter</taxon>
    </lineage>
</organism>
<dbReference type="InterPro" id="IPR004812">
    <property type="entry name" value="Efflux_drug-R_Bcr/CmlA"/>
</dbReference>
<keyword evidence="4" id="KW-1003">Cell membrane</keyword>
<evidence type="ECO:0000256" key="3">
    <source>
        <dbReference type="ARBA" id="ARBA00022448"/>
    </source>
</evidence>
<dbReference type="SUPFAM" id="SSF103473">
    <property type="entry name" value="MFS general substrate transporter"/>
    <property type="match status" value="1"/>
</dbReference>
<evidence type="ECO:0000256" key="4">
    <source>
        <dbReference type="ARBA" id="ARBA00022475"/>
    </source>
</evidence>
<comment type="subcellular location">
    <subcellularLocation>
        <location evidence="1">Cell membrane</location>
        <topology evidence="1">Multi-pass membrane protein</topology>
    </subcellularLocation>
</comment>
<feature type="transmembrane region" description="Helical" evidence="8">
    <location>
        <begin position="167"/>
        <end position="189"/>
    </location>
</feature>
<feature type="transmembrane region" description="Helical" evidence="8">
    <location>
        <begin position="49"/>
        <end position="70"/>
    </location>
</feature>
<gene>
    <name evidence="10" type="ORF">CQA69_07935</name>
</gene>
<dbReference type="FunFam" id="1.20.1720.10:FF:000005">
    <property type="entry name" value="Bcr/CflA family efflux transporter"/>
    <property type="match status" value="1"/>
</dbReference>
<feature type="transmembrane region" description="Helical" evidence="8">
    <location>
        <begin position="286"/>
        <end position="305"/>
    </location>
</feature>
<dbReference type="Pfam" id="PF07690">
    <property type="entry name" value="MFS_1"/>
    <property type="match status" value="1"/>
</dbReference>
<evidence type="ECO:0000313" key="11">
    <source>
        <dbReference type="Proteomes" id="UP000308838"/>
    </source>
</evidence>
<dbReference type="OrthoDB" id="9814303at2"/>
<dbReference type="InterPro" id="IPR011701">
    <property type="entry name" value="MFS"/>
</dbReference>
<feature type="transmembrane region" description="Helical" evidence="8">
    <location>
        <begin position="82"/>
        <end position="104"/>
    </location>
</feature>
<dbReference type="InterPro" id="IPR036259">
    <property type="entry name" value="MFS_trans_sf"/>
</dbReference>
<comment type="caution">
    <text evidence="10">The sequence shown here is derived from an EMBL/GenBank/DDBJ whole genome shotgun (WGS) entry which is preliminary data.</text>
</comment>
<accession>A0A4U7BGG4</accession>
<feature type="transmembrane region" description="Helical" evidence="8">
    <location>
        <begin position="219"/>
        <end position="238"/>
    </location>
</feature>
<feature type="transmembrane region" description="Helical" evidence="8">
    <location>
        <begin position="110"/>
        <end position="127"/>
    </location>
</feature>
<proteinExistence type="inferred from homology"/>
<feature type="transmembrane region" description="Helical" evidence="8">
    <location>
        <begin position="139"/>
        <end position="161"/>
    </location>
</feature>
<dbReference type="AlphaFoldDB" id="A0A4U7BGG4"/>
<dbReference type="Proteomes" id="UP000308838">
    <property type="component" value="Unassembled WGS sequence"/>
</dbReference>
<dbReference type="PROSITE" id="PS50850">
    <property type="entry name" value="MFS"/>
    <property type="match status" value="1"/>
</dbReference>
<sequence length="399" mass="43779">MQKQTQIHGFKKLKLIIILALMSSIAPLSTDMYLPALSHVQQSFQTSSFLTQLSLASFFIAFALGQLIYGPLSDVFGRKIPALIGILFFILSSFFCVIIDNIYAFIALRFFEALGGCAGVVIARAIINDLFEIKEATGIFALMMIFSSLAPMLSPTFGGFLLEYFSWHSIFATLFALGILLFLMILFGLKESAPKITDKKQLCPYEAFKKYKIVLSDKAFLTCVICVSFALAAMFAYITGSSFVFTQFFSISEQKFALIFGANALSFVLCANINAKLVLKFESKKILSKALVIMLISTIVLLVNASLYPNLFLFEFSLLTSIAMFGFIAPNTVTLAMARFKENSGTASAILGTMQFGFAGIISFIVGAIDANTPIVLAFVMFLCVLIANGVYFLAKPKI</sequence>
<evidence type="ECO:0000256" key="8">
    <source>
        <dbReference type="SAM" id="Phobius"/>
    </source>
</evidence>
<dbReference type="GO" id="GO:0042910">
    <property type="term" value="F:xenobiotic transmembrane transporter activity"/>
    <property type="evidence" value="ECO:0007669"/>
    <property type="project" value="InterPro"/>
</dbReference>
<evidence type="ECO:0000256" key="1">
    <source>
        <dbReference type="ARBA" id="ARBA00004651"/>
    </source>
</evidence>
<feature type="transmembrane region" description="Helical" evidence="8">
    <location>
        <begin position="349"/>
        <end position="369"/>
    </location>
</feature>
<dbReference type="EMBL" id="NXLZ01000016">
    <property type="protein sequence ID" value="TKX28860.1"/>
    <property type="molecule type" value="Genomic_DNA"/>
</dbReference>
<evidence type="ECO:0000256" key="2">
    <source>
        <dbReference type="ARBA" id="ARBA00006236"/>
    </source>
</evidence>
<keyword evidence="5 8" id="KW-0812">Transmembrane</keyword>
<evidence type="ECO:0000256" key="7">
    <source>
        <dbReference type="ARBA" id="ARBA00023136"/>
    </source>
</evidence>
<keyword evidence="3" id="KW-0813">Transport</keyword>
<feature type="transmembrane region" description="Helical" evidence="8">
    <location>
        <begin position="375"/>
        <end position="395"/>
    </location>
</feature>
<keyword evidence="11" id="KW-1185">Reference proteome</keyword>
<dbReference type="Gene3D" id="1.20.1720.10">
    <property type="entry name" value="Multidrug resistance protein D"/>
    <property type="match status" value="1"/>
</dbReference>
<reference evidence="10 11" key="1">
    <citation type="submission" date="2018-05" db="EMBL/GenBank/DDBJ databases">
        <title>Novel Campyloabacter and Helicobacter Species and Strains.</title>
        <authorList>
            <person name="Mannion A.J."/>
            <person name="Shen Z."/>
            <person name="Fox J.G."/>
        </authorList>
    </citation>
    <scope>NUCLEOTIDE SEQUENCE [LARGE SCALE GENOMIC DNA]</scope>
    <source>
        <strain evidence="11">MIT17-664</strain>
    </source>
</reference>
<dbReference type="PANTHER" id="PTHR23502">
    <property type="entry name" value="MAJOR FACILITATOR SUPERFAMILY"/>
    <property type="match status" value="1"/>
</dbReference>
<keyword evidence="7 8" id="KW-0472">Membrane</keyword>
<name>A0A4U7BGG4_9BACT</name>
<feature type="transmembrane region" description="Helical" evidence="8">
    <location>
        <begin position="258"/>
        <end position="279"/>
    </location>
</feature>
<feature type="transmembrane region" description="Helical" evidence="8">
    <location>
        <begin position="311"/>
        <end position="337"/>
    </location>
</feature>
<protein>
    <submittedName>
        <fullName evidence="10">Bcr/CflA family drug resistance efflux transporter</fullName>
    </submittedName>
</protein>
<feature type="transmembrane region" description="Helical" evidence="8">
    <location>
        <begin position="12"/>
        <end position="29"/>
    </location>
</feature>
<dbReference type="InterPro" id="IPR020846">
    <property type="entry name" value="MFS_dom"/>
</dbReference>
<dbReference type="GO" id="GO:0005886">
    <property type="term" value="C:plasma membrane"/>
    <property type="evidence" value="ECO:0007669"/>
    <property type="project" value="UniProtKB-SubCell"/>
</dbReference>